<accession>A0A183FZW9</accession>
<evidence type="ECO:0000313" key="9">
    <source>
        <dbReference type="Proteomes" id="UP000050761"/>
    </source>
</evidence>
<evidence type="ECO:0000256" key="3">
    <source>
        <dbReference type="ARBA" id="ARBA00022692"/>
    </source>
</evidence>
<feature type="domain" description="Cation/H+ exchanger transmembrane" evidence="8">
    <location>
        <begin position="17"/>
        <end position="156"/>
    </location>
</feature>
<dbReference type="Proteomes" id="UP000050761">
    <property type="component" value="Unassembled WGS sequence"/>
</dbReference>
<dbReference type="WBParaSite" id="HPBE_0001434001-mRNA-1">
    <property type="protein sequence ID" value="HPBE_0001434001-mRNA-1"/>
    <property type="gene ID" value="HPBE_0001434001"/>
</dbReference>
<evidence type="ECO:0000256" key="2">
    <source>
        <dbReference type="ARBA" id="ARBA00007367"/>
    </source>
</evidence>
<feature type="transmembrane region" description="Helical" evidence="7">
    <location>
        <begin position="73"/>
        <end position="92"/>
    </location>
</feature>
<evidence type="ECO:0000259" key="8">
    <source>
        <dbReference type="Pfam" id="PF00999"/>
    </source>
</evidence>
<dbReference type="GO" id="GO:1902600">
    <property type="term" value="P:proton transmembrane transport"/>
    <property type="evidence" value="ECO:0007669"/>
    <property type="project" value="InterPro"/>
</dbReference>
<evidence type="ECO:0000313" key="10">
    <source>
        <dbReference type="WBParaSite" id="HPBE_0001434001-mRNA-1"/>
    </source>
</evidence>
<keyword evidence="3 7" id="KW-0812">Transmembrane</keyword>
<proteinExistence type="inferred from homology"/>
<feature type="transmembrane region" description="Helical" evidence="7">
    <location>
        <begin position="7"/>
        <end position="28"/>
    </location>
</feature>
<feature type="transmembrane region" description="Helical" evidence="7">
    <location>
        <begin position="98"/>
        <end position="125"/>
    </location>
</feature>
<protein>
    <submittedName>
        <fullName evidence="10">Na_H_Exchanger domain-containing protein</fullName>
    </submittedName>
</protein>
<organism evidence="9 10">
    <name type="scientific">Heligmosomoides polygyrus</name>
    <name type="common">Parasitic roundworm</name>
    <dbReference type="NCBI Taxonomy" id="6339"/>
    <lineage>
        <taxon>Eukaryota</taxon>
        <taxon>Metazoa</taxon>
        <taxon>Ecdysozoa</taxon>
        <taxon>Nematoda</taxon>
        <taxon>Chromadorea</taxon>
        <taxon>Rhabditida</taxon>
        <taxon>Rhabditina</taxon>
        <taxon>Rhabditomorpha</taxon>
        <taxon>Strongyloidea</taxon>
        <taxon>Heligmosomidae</taxon>
        <taxon>Heligmosomoides</taxon>
    </lineage>
</organism>
<dbReference type="Gene3D" id="1.20.1530.20">
    <property type="match status" value="1"/>
</dbReference>
<dbReference type="PANTHER" id="PTHR31102">
    <property type="match status" value="1"/>
</dbReference>
<dbReference type="InterPro" id="IPR051843">
    <property type="entry name" value="CPA1_transporter"/>
</dbReference>
<dbReference type="PANTHER" id="PTHR31102:SF1">
    <property type="entry name" value="CATION_H+ EXCHANGER DOMAIN-CONTAINING PROTEIN"/>
    <property type="match status" value="1"/>
</dbReference>
<evidence type="ECO:0000256" key="4">
    <source>
        <dbReference type="ARBA" id="ARBA00022989"/>
    </source>
</evidence>
<dbReference type="GO" id="GO:0015297">
    <property type="term" value="F:antiporter activity"/>
    <property type="evidence" value="ECO:0007669"/>
    <property type="project" value="InterPro"/>
</dbReference>
<keyword evidence="9" id="KW-1185">Reference proteome</keyword>
<name>A0A183FZW9_HELPZ</name>
<evidence type="ECO:0000256" key="6">
    <source>
        <dbReference type="SAM" id="MobiDB-lite"/>
    </source>
</evidence>
<keyword evidence="5 7" id="KW-0472">Membrane</keyword>
<dbReference type="GO" id="GO:0016020">
    <property type="term" value="C:membrane"/>
    <property type="evidence" value="ECO:0007669"/>
    <property type="project" value="UniProtKB-SubCell"/>
</dbReference>
<dbReference type="AlphaFoldDB" id="A0A183FZW9"/>
<dbReference type="Pfam" id="PF00999">
    <property type="entry name" value="Na_H_Exchanger"/>
    <property type="match status" value="1"/>
</dbReference>
<keyword evidence="4 7" id="KW-1133">Transmembrane helix</keyword>
<feature type="transmembrane region" description="Helical" evidence="7">
    <location>
        <begin position="34"/>
        <end position="52"/>
    </location>
</feature>
<evidence type="ECO:0000256" key="5">
    <source>
        <dbReference type="ARBA" id="ARBA00023136"/>
    </source>
</evidence>
<sequence length="226" mass="24574">LERCCGRCLICITLFPLIYILTILGGSALGLPSAGIVAAALLSFVASTKWKTDNDDKALKKATTVQIAYEEKAFSLLWNLFFMPLLFALIGMKLDFSIMTWSTVLTGCALIGIGVVFRFLSGIAFSCCSDFSMKEQLVVALSLLPKATVQVIFILIQIGSIHGEKVSFKGGVAFYPPLPFKQRRGKCLRLHYLVRQPLDSRASPGSWEVGGPGGRDGRTLHPLITG</sequence>
<comment type="subcellular location">
    <subcellularLocation>
        <location evidence="1">Membrane</location>
        <topology evidence="1">Multi-pass membrane protein</topology>
    </subcellularLocation>
</comment>
<comment type="similarity">
    <text evidence="2">Belongs to the monovalent cation:proton antiporter 1 (CPA1) transporter (TC 2.A.36) family.</text>
</comment>
<dbReference type="InterPro" id="IPR006153">
    <property type="entry name" value="Cation/H_exchanger_TM"/>
</dbReference>
<feature type="region of interest" description="Disordered" evidence="6">
    <location>
        <begin position="203"/>
        <end position="226"/>
    </location>
</feature>
<feature type="transmembrane region" description="Helical" evidence="7">
    <location>
        <begin position="137"/>
        <end position="159"/>
    </location>
</feature>
<reference evidence="10" key="1">
    <citation type="submission" date="2019-09" db="UniProtKB">
        <authorList>
            <consortium name="WormBaseParasite"/>
        </authorList>
    </citation>
    <scope>IDENTIFICATION</scope>
</reference>
<dbReference type="InterPro" id="IPR038770">
    <property type="entry name" value="Na+/solute_symporter_sf"/>
</dbReference>
<evidence type="ECO:0000256" key="7">
    <source>
        <dbReference type="SAM" id="Phobius"/>
    </source>
</evidence>
<evidence type="ECO:0000256" key="1">
    <source>
        <dbReference type="ARBA" id="ARBA00004141"/>
    </source>
</evidence>